<dbReference type="RefSeq" id="WP_243329274.1">
    <property type="nucleotide sequence ID" value="NZ_AP027081.1"/>
</dbReference>
<dbReference type="Gene3D" id="2.60.120.10">
    <property type="entry name" value="Jelly Rolls"/>
    <property type="match status" value="1"/>
</dbReference>
<keyword evidence="2" id="KW-0238">DNA-binding</keyword>
<dbReference type="KEGG" id="msea:METESE_07650"/>
<dbReference type="AlphaFoldDB" id="A0AA48GQN8"/>
<dbReference type="InterPro" id="IPR014710">
    <property type="entry name" value="RmlC-like_jellyroll"/>
</dbReference>
<dbReference type="CDD" id="cd00038">
    <property type="entry name" value="CAP_ED"/>
    <property type="match status" value="1"/>
</dbReference>
<dbReference type="Pfam" id="PF13545">
    <property type="entry name" value="HTH_Crp_2"/>
    <property type="match status" value="1"/>
</dbReference>
<keyword evidence="6" id="KW-1185">Reference proteome</keyword>
<feature type="domain" description="Cyclic nucleotide-binding" evidence="4">
    <location>
        <begin position="27"/>
        <end position="110"/>
    </location>
</feature>
<dbReference type="Proteomes" id="UP001228113">
    <property type="component" value="Chromosome"/>
</dbReference>
<sequence length="241" mass="26980">MTFHFPVFEGHCASWESVLHLGRRVDYPRGALVLDMEVPADGVWYIKEGQLDTVLYTLEGPEKVIYAVGRGCLFGEACAFTTGITGEATVWARTPCTLYFFRREIVEEVIAREHPALILEMVGLLGRIVRMYSVWLQDSLTLDYFQRVCRILVYFIHWKGAVPGPGGDVRIQADLAQNDLARLLGVHRVTVAKAVARLREEGVLLQFTRTLLHVADYAGLCARAGLPEVRRRPIGRAGGKP</sequence>
<dbReference type="GO" id="GO:0003700">
    <property type="term" value="F:DNA-binding transcription factor activity"/>
    <property type="evidence" value="ECO:0007669"/>
    <property type="project" value="TreeGrafter"/>
</dbReference>
<dbReference type="InterPro" id="IPR012318">
    <property type="entry name" value="HTH_CRP"/>
</dbReference>
<dbReference type="PANTHER" id="PTHR24567:SF74">
    <property type="entry name" value="HTH-TYPE TRANSCRIPTIONAL REGULATOR ARCR"/>
    <property type="match status" value="1"/>
</dbReference>
<dbReference type="InterPro" id="IPR050397">
    <property type="entry name" value="Env_Response_Regulators"/>
</dbReference>
<gene>
    <name evidence="5" type="ORF">METESE_07650</name>
</gene>
<dbReference type="InterPro" id="IPR018490">
    <property type="entry name" value="cNMP-bd_dom_sf"/>
</dbReference>
<dbReference type="EMBL" id="AP027081">
    <property type="protein sequence ID" value="BDU75807.1"/>
    <property type="molecule type" value="Genomic_DNA"/>
</dbReference>
<reference evidence="5" key="1">
    <citation type="journal article" date="2023" name="Int. J. Syst. Evol. Microbiol.">
        <title>Mesoterricola silvestris gen. nov., sp. nov., Mesoterricola sediminis sp. nov., Geothrix oryzae sp. nov., Geothrix edaphica sp. nov., Geothrix rubra sp. nov., and Geothrix limicola sp. nov., six novel members of Acidobacteriota isolated from soils.</title>
        <authorList>
            <person name="Itoh H."/>
            <person name="Sugisawa Y."/>
            <person name="Mise K."/>
            <person name="Xu Z."/>
            <person name="Kuniyasu M."/>
            <person name="Ushijima N."/>
            <person name="Kawano K."/>
            <person name="Kobayashi E."/>
            <person name="Shiratori Y."/>
            <person name="Masuda Y."/>
            <person name="Senoo K."/>
        </authorList>
    </citation>
    <scope>NUCLEOTIDE SEQUENCE</scope>
    <source>
        <strain evidence="5">W786</strain>
    </source>
</reference>
<dbReference type="SUPFAM" id="SSF46785">
    <property type="entry name" value="Winged helix' DNA-binding domain"/>
    <property type="match status" value="1"/>
</dbReference>
<name>A0AA48GQN8_9BACT</name>
<keyword evidence="3" id="KW-0804">Transcription</keyword>
<dbReference type="PROSITE" id="PS50042">
    <property type="entry name" value="CNMP_BINDING_3"/>
    <property type="match status" value="1"/>
</dbReference>
<dbReference type="GO" id="GO:0005829">
    <property type="term" value="C:cytosol"/>
    <property type="evidence" value="ECO:0007669"/>
    <property type="project" value="TreeGrafter"/>
</dbReference>
<evidence type="ECO:0000256" key="1">
    <source>
        <dbReference type="ARBA" id="ARBA00023015"/>
    </source>
</evidence>
<dbReference type="InterPro" id="IPR036390">
    <property type="entry name" value="WH_DNA-bd_sf"/>
</dbReference>
<evidence type="ECO:0000256" key="2">
    <source>
        <dbReference type="ARBA" id="ARBA00023125"/>
    </source>
</evidence>
<proteinExistence type="predicted"/>
<dbReference type="InterPro" id="IPR000595">
    <property type="entry name" value="cNMP-bd_dom"/>
</dbReference>
<protein>
    <submittedName>
        <fullName evidence="5">Cyclic nucleotide-binding protein</fullName>
    </submittedName>
</protein>
<dbReference type="Pfam" id="PF00027">
    <property type="entry name" value="cNMP_binding"/>
    <property type="match status" value="1"/>
</dbReference>
<evidence type="ECO:0000313" key="6">
    <source>
        <dbReference type="Proteomes" id="UP001228113"/>
    </source>
</evidence>
<dbReference type="SMART" id="SM00100">
    <property type="entry name" value="cNMP"/>
    <property type="match status" value="1"/>
</dbReference>
<evidence type="ECO:0000313" key="5">
    <source>
        <dbReference type="EMBL" id="BDU75807.1"/>
    </source>
</evidence>
<dbReference type="GO" id="GO:0003677">
    <property type="term" value="F:DNA binding"/>
    <property type="evidence" value="ECO:0007669"/>
    <property type="project" value="UniProtKB-KW"/>
</dbReference>
<organism evidence="5 6">
    <name type="scientific">Mesoterricola sediminis</name>
    <dbReference type="NCBI Taxonomy" id="2927980"/>
    <lineage>
        <taxon>Bacteria</taxon>
        <taxon>Pseudomonadati</taxon>
        <taxon>Acidobacteriota</taxon>
        <taxon>Holophagae</taxon>
        <taxon>Holophagales</taxon>
        <taxon>Holophagaceae</taxon>
        <taxon>Mesoterricola</taxon>
    </lineage>
</organism>
<keyword evidence="1" id="KW-0805">Transcription regulation</keyword>
<evidence type="ECO:0000259" key="4">
    <source>
        <dbReference type="PROSITE" id="PS50042"/>
    </source>
</evidence>
<dbReference type="SUPFAM" id="SSF51206">
    <property type="entry name" value="cAMP-binding domain-like"/>
    <property type="match status" value="1"/>
</dbReference>
<dbReference type="PANTHER" id="PTHR24567">
    <property type="entry name" value="CRP FAMILY TRANSCRIPTIONAL REGULATORY PROTEIN"/>
    <property type="match status" value="1"/>
</dbReference>
<evidence type="ECO:0000256" key="3">
    <source>
        <dbReference type="ARBA" id="ARBA00023163"/>
    </source>
</evidence>
<accession>A0AA48GQN8</accession>